<feature type="compositionally biased region" description="Polar residues" evidence="1">
    <location>
        <begin position="65"/>
        <end position="78"/>
    </location>
</feature>
<sequence>TDADCQALSAIINTNKIDEVPDTNNRNDNETSLSTTESTVHNDTDDKNTEDIIPLESLDIQTVVKTDQTQLPVSSNSISDDDDDNDFYDADDVME</sequence>
<proteinExistence type="predicted"/>
<reference evidence="2" key="1">
    <citation type="submission" date="2021-02" db="EMBL/GenBank/DDBJ databases">
        <authorList>
            <person name="Nowell W R."/>
        </authorList>
    </citation>
    <scope>NUCLEOTIDE SEQUENCE</scope>
</reference>
<feature type="region of interest" description="Disordered" evidence="1">
    <location>
        <begin position="15"/>
        <end position="53"/>
    </location>
</feature>
<feature type="compositionally biased region" description="Polar residues" evidence="1">
    <location>
        <begin position="22"/>
        <end position="39"/>
    </location>
</feature>
<dbReference type="Proteomes" id="UP000663868">
    <property type="component" value="Unassembled WGS sequence"/>
</dbReference>
<gene>
    <name evidence="2" type="ORF">KXQ929_LOCUS51560</name>
</gene>
<comment type="caution">
    <text evidence="2">The sequence shown here is derived from an EMBL/GenBank/DDBJ whole genome shotgun (WGS) entry which is preliminary data.</text>
</comment>
<feature type="compositionally biased region" description="Basic and acidic residues" evidence="1">
    <location>
        <begin position="40"/>
        <end position="50"/>
    </location>
</feature>
<feature type="region of interest" description="Disordered" evidence="1">
    <location>
        <begin position="65"/>
        <end position="95"/>
    </location>
</feature>
<feature type="compositionally biased region" description="Acidic residues" evidence="1">
    <location>
        <begin position="79"/>
        <end position="95"/>
    </location>
</feature>
<feature type="non-terminal residue" evidence="2">
    <location>
        <position position="1"/>
    </location>
</feature>
<dbReference type="EMBL" id="CAJOBB010025700">
    <property type="protein sequence ID" value="CAF4410476.1"/>
    <property type="molecule type" value="Genomic_DNA"/>
</dbReference>
<evidence type="ECO:0000313" key="2">
    <source>
        <dbReference type="EMBL" id="CAF4410476.1"/>
    </source>
</evidence>
<name>A0A820PS20_9BILA</name>
<protein>
    <submittedName>
        <fullName evidence="2">Uncharacterized protein</fullName>
    </submittedName>
</protein>
<organism evidence="2 3">
    <name type="scientific">Adineta steineri</name>
    <dbReference type="NCBI Taxonomy" id="433720"/>
    <lineage>
        <taxon>Eukaryota</taxon>
        <taxon>Metazoa</taxon>
        <taxon>Spiralia</taxon>
        <taxon>Gnathifera</taxon>
        <taxon>Rotifera</taxon>
        <taxon>Eurotatoria</taxon>
        <taxon>Bdelloidea</taxon>
        <taxon>Adinetida</taxon>
        <taxon>Adinetidae</taxon>
        <taxon>Adineta</taxon>
    </lineage>
</organism>
<evidence type="ECO:0000313" key="3">
    <source>
        <dbReference type="Proteomes" id="UP000663868"/>
    </source>
</evidence>
<accession>A0A820PS20</accession>
<dbReference type="AlphaFoldDB" id="A0A820PS20"/>
<evidence type="ECO:0000256" key="1">
    <source>
        <dbReference type="SAM" id="MobiDB-lite"/>
    </source>
</evidence>